<dbReference type="Pfam" id="PF01593">
    <property type="entry name" value="Amino_oxidase"/>
    <property type="match status" value="1"/>
</dbReference>
<dbReference type="GO" id="GO:0016651">
    <property type="term" value="F:oxidoreductase activity, acting on NAD(P)H"/>
    <property type="evidence" value="ECO:0007669"/>
    <property type="project" value="InterPro"/>
</dbReference>
<dbReference type="InterPro" id="IPR040174">
    <property type="entry name" value="RNLS"/>
</dbReference>
<dbReference type="InterPro" id="IPR036188">
    <property type="entry name" value="FAD/NAD-bd_sf"/>
</dbReference>
<protein>
    <submittedName>
        <fullName evidence="2">Renalase</fullName>
    </submittedName>
</protein>
<dbReference type="GO" id="GO:0005576">
    <property type="term" value="C:extracellular region"/>
    <property type="evidence" value="ECO:0007669"/>
    <property type="project" value="TreeGrafter"/>
</dbReference>
<dbReference type="EMBL" id="BMAV01008558">
    <property type="protein sequence ID" value="GFY52224.1"/>
    <property type="molecule type" value="Genomic_DNA"/>
</dbReference>
<accession>A0A8X6XFD2</accession>
<dbReference type="Pfam" id="PF13450">
    <property type="entry name" value="NAD_binding_8"/>
    <property type="match status" value="1"/>
</dbReference>
<sequence length="364" mass="40899">MTEKSLISKILIVGGGLTGSVTASLIKHEAFVNIEIWEKMNQIGGRYQTYRSSSIPTCSVDCGAQYVNVSLEFVRSQARFYDELLEKSLLVPLGPKLENFRKLSESKTIFVAPGGTDSLVHHFLDKADCEVHLNHKVEEINLLEDKKLWEVKSSSGEVKEFDVVILTIPVPEVLKLSGNFLSLSQDDDIKVAMEQVKYASRLAIALLYDGPVPYLEELSAPMKFFDDDKMLHFMSVDNQKRVKKSDVPAVIIQSTTAFATSCADKSEDEIKSLMMEHVKYLMPDLPEPVDVKLFQWTYSKLIEPYIDTPGCIVLNSHPCFISGGDSYTESSFNGCITSALKIVEELLKHVNFIKGRRRNSRRTS</sequence>
<evidence type="ECO:0000313" key="2">
    <source>
        <dbReference type="EMBL" id="GFY52224.1"/>
    </source>
</evidence>
<keyword evidence="3" id="KW-1185">Reference proteome</keyword>
<gene>
    <name evidence="2" type="primary">Rnls</name>
    <name evidence="2" type="ORF">TNIN_175951</name>
</gene>
<dbReference type="SUPFAM" id="SSF51905">
    <property type="entry name" value="FAD/NAD(P)-binding domain"/>
    <property type="match status" value="1"/>
</dbReference>
<dbReference type="Gene3D" id="3.90.660.10">
    <property type="match status" value="1"/>
</dbReference>
<evidence type="ECO:0000313" key="3">
    <source>
        <dbReference type="Proteomes" id="UP000886998"/>
    </source>
</evidence>
<feature type="domain" description="Amine oxidase" evidence="1">
    <location>
        <begin position="106"/>
        <end position="343"/>
    </location>
</feature>
<reference evidence="2" key="1">
    <citation type="submission" date="2020-08" db="EMBL/GenBank/DDBJ databases">
        <title>Multicomponent nature underlies the extraordinary mechanical properties of spider dragline silk.</title>
        <authorList>
            <person name="Kono N."/>
            <person name="Nakamura H."/>
            <person name="Mori M."/>
            <person name="Yoshida Y."/>
            <person name="Ohtoshi R."/>
            <person name="Malay A.D."/>
            <person name="Moran D.A.P."/>
            <person name="Tomita M."/>
            <person name="Numata K."/>
            <person name="Arakawa K."/>
        </authorList>
    </citation>
    <scope>NUCLEOTIDE SEQUENCE</scope>
</reference>
<proteinExistence type="predicted"/>
<evidence type="ECO:0000259" key="1">
    <source>
        <dbReference type="Pfam" id="PF01593"/>
    </source>
</evidence>
<dbReference type="OrthoDB" id="2161133at2759"/>
<comment type="caution">
    <text evidence="2">The sequence shown here is derived from an EMBL/GenBank/DDBJ whole genome shotgun (WGS) entry which is preliminary data.</text>
</comment>
<dbReference type="Proteomes" id="UP000886998">
    <property type="component" value="Unassembled WGS sequence"/>
</dbReference>
<name>A0A8X6XFD2_9ARAC</name>
<dbReference type="PANTHER" id="PTHR23357">
    <property type="entry name" value="RENALASE"/>
    <property type="match status" value="1"/>
</dbReference>
<dbReference type="InterPro" id="IPR002937">
    <property type="entry name" value="Amino_oxidase"/>
</dbReference>
<dbReference type="Gene3D" id="3.50.50.60">
    <property type="entry name" value="FAD/NAD(P)-binding domain"/>
    <property type="match status" value="1"/>
</dbReference>
<dbReference type="PANTHER" id="PTHR23357:SF1">
    <property type="entry name" value="RENALASE"/>
    <property type="match status" value="1"/>
</dbReference>
<dbReference type="AlphaFoldDB" id="A0A8X6XFD2"/>
<organism evidence="2 3">
    <name type="scientific">Trichonephila inaurata madagascariensis</name>
    <dbReference type="NCBI Taxonomy" id="2747483"/>
    <lineage>
        <taxon>Eukaryota</taxon>
        <taxon>Metazoa</taxon>
        <taxon>Ecdysozoa</taxon>
        <taxon>Arthropoda</taxon>
        <taxon>Chelicerata</taxon>
        <taxon>Arachnida</taxon>
        <taxon>Araneae</taxon>
        <taxon>Araneomorphae</taxon>
        <taxon>Entelegynae</taxon>
        <taxon>Araneoidea</taxon>
        <taxon>Nephilidae</taxon>
        <taxon>Trichonephila</taxon>
        <taxon>Trichonephila inaurata</taxon>
    </lineage>
</organism>